<reference evidence="3 4" key="1">
    <citation type="submission" date="2018-03" db="EMBL/GenBank/DDBJ databases">
        <title>Genomic Encyclopedia of Archaeal and Bacterial Type Strains, Phase II (KMG-II): from individual species to whole genera.</title>
        <authorList>
            <person name="Goeker M."/>
        </authorList>
    </citation>
    <scope>NUCLEOTIDE SEQUENCE [LARGE SCALE GENOMIC DNA]</scope>
    <source>
        <strain evidence="3 4">DSM 28354</strain>
    </source>
</reference>
<dbReference type="PANTHER" id="PTHR37299">
    <property type="entry name" value="TRANSCRIPTIONAL REGULATOR-RELATED"/>
    <property type="match status" value="1"/>
</dbReference>
<dbReference type="SMART" id="SM00850">
    <property type="entry name" value="LytTR"/>
    <property type="match status" value="1"/>
</dbReference>
<evidence type="ECO:0000313" key="4">
    <source>
        <dbReference type="Proteomes" id="UP000238375"/>
    </source>
</evidence>
<dbReference type="OrthoDB" id="1187461at2"/>
<sequence>MTTIQLTRKYLRNPIYSIGVLLVIVLAMEGVSWSYIYSSKLARLTQYGGFLPYMWLFVRSIVLPEVVTVLVLLSLLNQQHKQFGLTSLELKPEVILRYQLKLLPTVLLAFFIFNPITETVRFVFQKFPDYSFQNYLNSFLIGTFTGEMYLRYLIPILLIAYASVNISLISDYLRERQKAQQAAESESAMMAQVIDQLSNPPVQEAVQSDNPLYLRGKDANGEITFLSTEAYFFTVEERQYYAEHPRGRYLITKTLNELDQELDPSVFFRIKRDYIVNREAVLNYAYWENGKYIVRLNTPGNHEVIVPRARMHEFKEWLQGNIPPRSNSDANSFEVFSS</sequence>
<evidence type="ECO:0000259" key="2">
    <source>
        <dbReference type="PROSITE" id="PS50930"/>
    </source>
</evidence>
<feature type="transmembrane region" description="Helical" evidence="1">
    <location>
        <begin position="149"/>
        <end position="169"/>
    </location>
</feature>
<organism evidence="3 4">
    <name type="scientific">Spirosoma oryzae</name>
    <dbReference type="NCBI Taxonomy" id="1469603"/>
    <lineage>
        <taxon>Bacteria</taxon>
        <taxon>Pseudomonadati</taxon>
        <taxon>Bacteroidota</taxon>
        <taxon>Cytophagia</taxon>
        <taxon>Cytophagales</taxon>
        <taxon>Cytophagaceae</taxon>
        <taxon>Spirosoma</taxon>
    </lineage>
</organism>
<dbReference type="InterPro" id="IPR046947">
    <property type="entry name" value="LytR-like"/>
</dbReference>
<feature type="domain" description="HTH LytTR-type" evidence="2">
    <location>
        <begin position="246"/>
        <end position="320"/>
    </location>
</feature>
<dbReference type="GO" id="GO:0000156">
    <property type="term" value="F:phosphorelay response regulator activity"/>
    <property type="evidence" value="ECO:0007669"/>
    <property type="project" value="InterPro"/>
</dbReference>
<keyword evidence="1" id="KW-1133">Transmembrane helix</keyword>
<dbReference type="AlphaFoldDB" id="A0A2T0S733"/>
<dbReference type="Pfam" id="PF04397">
    <property type="entry name" value="LytTR"/>
    <property type="match status" value="1"/>
</dbReference>
<keyword evidence="3" id="KW-0238">DNA-binding</keyword>
<dbReference type="Proteomes" id="UP000238375">
    <property type="component" value="Unassembled WGS sequence"/>
</dbReference>
<dbReference type="InterPro" id="IPR007492">
    <property type="entry name" value="LytTR_DNA-bd_dom"/>
</dbReference>
<feature type="transmembrane region" description="Helical" evidence="1">
    <location>
        <begin position="15"/>
        <end position="36"/>
    </location>
</feature>
<evidence type="ECO:0000313" key="3">
    <source>
        <dbReference type="EMBL" id="PRY29239.1"/>
    </source>
</evidence>
<proteinExistence type="predicted"/>
<feature type="transmembrane region" description="Helical" evidence="1">
    <location>
        <begin position="56"/>
        <end position="77"/>
    </location>
</feature>
<keyword evidence="1" id="KW-0472">Membrane</keyword>
<dbReference type="Gene3D" id="2.40.50.1020">
    <property type="entry name" value="LytTr DNA-binding domain"/>
    <property type="match status" value="1"/>
</dbReference>
<dbReference type="PROSITE" id="PS50930">
    <property type="entry name" value="HTH_LYTTR"/>
    <property type="match status" value="1"/>
</dbReference>
<keyword evidence="4" id="KW-1185">Reference proteome</keyword>
<feature type="transmembrane region" description="Helical" evidence="1">
    <location>
        <begin position="98"/>
        <end position="116"/>
    </location>
</feature>
<dbReference type="PANTHER" id="PTHR37299:SF1">
    <property type="entry name" value="STAGE 0 SPORULATION PROTEIN A HOMOLOG"/>
    <property type="match status" value="1"/>
</dbReference>
<dbReference type="EMBL" id="PVTE01000026">
    <property type="protein sequence ID" value="PRY29239.1"/>
    <property type="molecule type" value="Genomic_DNA"/>
</dbReference>
<dbReference type="GO" id="GO:0003677">
    <property type="term" value="F:DNA binding"/>
    <property type="evidence" value="ECO:0007669"/>
    <property type="project" value="UniProtKB-KW"/>
</dbReference>
<keyword evidence="1" id="KW-0812">Transmembrane</keyword>
<evidence type="ECO:0000256" key="1">
    <source>
        <dbReference type="SAM" id="Phobius"/>
    </source>
</evidence>
<accession>A0A2T0S733</accession>
<gene>
    <name evidence="3" type="ORF">CLV58_12621</name>
</gene>
<name>A0A2T0S733_9BACT</name>
<protein>
    <submittedName>
        <fullName evidence="3">LytTr DNA-binding domain-containing protein</fullName>
    </submittedName>
</protein>
<comment type="caution">
    <text evidence="3">The sequence shown here is derived from an EMBL/GenBank/DDBJ whole genome shotgun (WGS) entry which is preliminary data.</text>
</comment>